<evidence type="ECO:0000256" key="1">
    <source>
        <dbReference type="ARBA" id="ARBA00022801"/>
    </source>
</evidence>
<proteinExistence type="predicted"/>
<dbReference type="Proteomes" id="UP000609121">
    <property type="component" value="Unassembled WGS sequence"/>
</dbReference>
<dbReference type="EMBL" id="JACVXA010000082">
    <property type="protein sequence ID" value="MBE3640291.1"/>
    <property type="molecule type" value="Genomic_DNA"/>
</dbReference>
<feature type="domain" description="BD-FAE-like" evidence="3">
    <location>
        <begin position="33"/>
        <end position="252"/>
    </location>
</feature>
<keyword evidence="5" id="KW-1185">Reference proteome</keyword>
<dbReference type="InterPro" id="IPR029058">
    <property type="entry name" value="AB_hydrolase_fold"/>
</dbReference>
<evidence type="ECO:0000259" key="3">
    <source>
        <dbReference type="Pfam" id="PF20434"/>
    </source>
</evidence>
<name>A0A8J7CME0_9RHOB</name>
<feature type="region of interest" description="Disordered" evidence="2">
    <location>
        <begin position="169"/>
        <end position="188"/>
    </location>
</feature>
<dbReference type="InterPro" id="IPR049492">
    <property type="entry name" value="BD-FAE-like_dom"/>
</dbReference>
<dbReference type="InterPro" id="IPR050300">
    <property type="entry name" value="GDXG_lipolytic_enzyme"/>
</dbReference>
<keyword evidence="1 4" id="KW-0378">Hydrolase</keyword>
<gene>
    <name evidence="4" type="ORF">ICN82_18970</name>
</gene>
<accession>A0A8J7CME0</accession>
<dbReference type="RefSeq" id="WP_193186171.1">
    <property type="nucleotide sequence ID" value="NZ_JACVXA010000082.1"/>
</dbReference>
<dbReference type="PANTHER" id="PTHR48081">
    <property type="entry name" value="AB HYDROLASE SUPERFAMILY PROTEIN C4A8.06C"/>
    <property type="match status" value="1"/>
</dbReference>
<dbReference type="Pfam" id="PF20434">
    <property type="entry name" value="BD-FAE"/>
    <property type="match status" value="1"/>
</dbReference>
<dbReference type="Gene3D" id="3.40.50.1820">
    <property type="entry name" value="alpha/beta hydrolase"/>
    <property type="match status" value="1"/>
</dbReference>
<dbReference type="GO" id="GO:0016787">
    <property type="term" value="F:hydrolase activity"/>
    <property type="evidence" value="ECO:0007669"/>
    <property type="project" value="UniProtKB-KW"/>
</dbReference>
<evidence type="ECO:0000256" key="2">
    <source>
        <dbReference type="SAM" id="MobiDB-lite"/>
    </source>
</evidence>
<comment type="caution">
    <text evidence="4">The sequence shown here is derived from an EMBL/GenBank/DDBJ whole genome shotgun (WGS) entry which is preliminary data.</text>
</comment>
<sequence length="323" mass="33588">MSATAPLPPLRPGVTLRPDQVFSRAGGQDRLADLYLPAGAGPHPAVIFLHGGGWRFGDRRLAPDLSRHFAEAGYVMVSIDYRLSGEAGFPAAVEDVVSAICWLRATAAQHGVDPDRIALMGSSAGGHLACLAALAPETFRGGDCLPVGAQVAAVIDGYGPVDFTRIDAQRDPDALPGTDPESAHLPPPRPMSDPGALECLFLGGVVADIPDRARAASPLSHVSAAAPPMLIAHGTFDGAIPPAQSAQLFEALDRAGARAEWLQIEGLGHGFLNRSALDEAGPFAMTRRLSRAAGGTGAAIAERSGVWQAIRSFLDRTLPGPAR</sequence>
<dbReference type="SUPFAM" id="SSF53474">
    <property type="entry name" value="alpha/beta-Hydrolases"/>
    <property type="match status" value="1"/>
</dbReference>
<organism evidence="4 5">
    <name type="scientific">Mangrovicoccus algicola</name>
    <dbReference type="NCBI Taxonomy" id="2771008"/>
    <lineage>
        <taxon>Bacteria</taxon>
        <taxon>Pseudomonadati</taxon>
        <taxon>Pseudomonadota</taxon>
        <taxon>Alphaproteobacteria</taxon>
        <taxon>Rhodobacterales</taxon>
        <taxon>Paracoccaceae</taxon>
        <taxon>Mangrovicoccus</taxon>
    </lineage>
</organism>
<reference evidence="4" key="1">
    <citation type="submission" date="2020-09" db="EMBL/GenBank/DDBJ databases">
        <title>A novel bacterium of genus Mangrovicoccus, isolated from South China Sea.</title>
        <authorList>
            <person name="Huang H."/>
            <person name="Mo K."/>
            <person name="Hu Y."/>
        </authorList>
    </citation>
    <scope>NUCLEOTIDE SEQUENCE</scope>
    <source>
        <strain evidence="4">HB182678</strain>
    </source>
</reference>
<evidence type="ECO:0000313" key="4">
    <source>
        <dbReference type="EMBL" id="MBE3640291.1"/>
    </source>
</evidence>
<evidence type="ECO:0000313" key="5">
    <source>
        <dbReference type="Proteomes" id="UP000609121"/>
    </source>
</evidence>
<dbReference type="AlphaFoldDB" id="A0A8J7CME0"/>
<protein>
    <submittedName>
        <fullName evidence="4">Alpha/beta hydrolase</fullName>
    </submittedName>
</protein>
<dbReference type="PANTHER" id="PTHR48081:SF13">
    <property type="entry name" value="ALPHA_BETA HYDROLASE"/>
    <property type="match status" value="1"/>
</dbReference>